<comment type="caution">
    <text evidence="1">The sequence shown here is derived from an EMBL/GenBank/DDBJ whole genome shotgun (WGS) entry which is preliminary data.</text>
</comment>
<dbReference type="Proteomes" id="UP000789508">
    <property type="component" value="Unassembled WGS sequence"/>
</dbReference>
<evidence type="ECO:0000313" key="1">
    <source>
        <dbReference type="EMBL" id="CAG8651291.1"/>
    </source>
</evidence>
<proteinExistence type="predicted"/>
<dbReference type="AlphaFoldDB" id="A0A9N9H6P9"/>
<dbReference type="EMBL" id="CAJVPS010009568">
    <property type="protein sequence ID" value="CAG8651291.1"/>
    <property type="molecule type" value="Genomic_DNA"/>
</dbReference>
<reference evidence="1" key="1">
    <citation type="submission" date="2021-06" db="EMBL/GenBank/DDBJ databases">
        <authorList>
            <person name="Kallberg Y."/>
            <person name="Tangrot J."/>
            <person name="Rosling A."/>
        </authorList>
    </citation>
    <scope>NUCLEOTIDE SEQUENCE</scope>
    <source>
        <strain evidence="1">FL130A</strain>
    </source>
</reference>
<sequence>TGIEVGPGKGFASLGKVEETMDTSILFLLILSLLIEETDDKSDFLLPLWLLVKSLRVNM</sequence>
<feature type="non-terminal residue" evidence="1">
    <location>
        <position position="1"/>
    </location>
</feature>
<keyword evidence="2" id="KW-1185">Reference proteome</keyword>
<gene>
    <name evidence="1" type="ORF">ALEPTO_LOCUS10019</name>
</gene>
<accession>A0A9N9H6P9</accession>
<organism evidence="1 2">
    <name type="scientific">Ambispora leptoticha</name>
    <dbReference type="NCBI Taxonomy" id="144679"/>
    <lineage>
        <taxon>Eukaryota</taxon>
        <taxon>Fungi</taxon>
        <taxon>Fungi incertae sedis</taxon>
        <taxon>Mucoromycota</taxon>
        <taxon>Glomeromycotina</taxon>
        <taxon>Glomeromycetes</taxon>
        <taxon>Archaeosporales</taxon>
        <taxon>Ambisporaceae</taxon>
        <taxon>Ambispora</taxon>
    </lineage>
</organism>
<evidence type="ECO:0000313" key="2">
    <source>
        <dbReference type="Proteomes" id="UP000789508"/>
    </source>
</evidence>
<name>A0A9N9H6P9_9GLOM</name>
<protein>
    <submittedName>
        <fullName evidence="1">954_t:CDS:1</fullName>
    </submittedName>
</protein>